<dbReference type="InterPro" id="IPR015947">
    <property type="entry name" value="PUA-like_sf"/>
</dbReference>
<dbReference type="Proteomes" id="UP001201217">
    <property type="component" value="Unassembled WGS sequence"/>
</dbReference>
<feature type="domain" description="PUA" evidence="5">
    <location>
        <begin position="39"/>
        <end position="77"/>
    </location>
</feature>
<reference evidence="6 7" key="1">
    <citation type="submission" date="2022-01" db="EMBL/GenBank/DDBJ databases">
        <title>Maritalea mediterranea sp. nov., isolated from marine plastic residues from the Malva-rosa beach (Valencia, Spain).</title>
        <authorList>
            <person name="Vidal-Verdu A."/>
            <person name="Molina-Menor E."/>
            <person name="Pascual J."/>
            <person name="Pereto J."/>
            <person name="Porcar M."/>
        </authorList>
    </citation>
    <scope>NUCLEOTIDE SEQUENCE [LARGE SCALE GENOMIC DNA]</scope>
    <source>
        <strain evidence="6 7">P4.10X</strain>
    </source>
</reference>
<evidence type="ECO:0000313" key="6">
    <source>
        <dbReference type="EMBL" id="MCF4100037.1"/>
    </source>
</evidence>
<evidence type="ECO:0000256" key="3">
    <source>
        <dbReference type="ARBA" id="ARBA00022777"/>
    </source>
</evidence>
<evidence type="ECO:0000256" key="1">
    <source>
        <dbReference type="ARBA" id="ARBA00022679"/>
    </source>
</evidence>
<protein>
    <submittedName>
        <fullName evidence="6">Glutamate 5-kinase</fullName>
    </submittedName>
</protein>
<keyword evidence="3" id="KW-0418">Kinase</keyword>
<dbReference type="EMBL" id="JAKGTI010000016">
    <property type="protein sequence ID" value="MCF4100037.1"/>
    <property type="molecule type" value="Genomic_DNA"/>
</dbReference>
<dbReference type="InterPro" id="IPR002478">
    <property type="entry name" value="PUA"/>
</dbReference>
<sequence>AIDHPWRALAEGGQHSFFVPRATKRAARKNWIMSARPAGRVTIDEGACTALAKGTSLRPIGVTTIEGAFGRGDAISI</sequence>
<evidence type="ECO:0000256" key="4">
    <source>
        <dbReference type="ARBA" id="ARBA00022840"/>
    </source>
</evidence>
<keyword evidence="2" id="KW-0547">Nucleotide-binding</keyword>
<dbReference type="RefSeq" id="WP_369413112.1">
    <property type="nucleotide sequence ID" value="NZ_JAKGTI010000016.1"/>
</dbReference>
<proteinExistence type="predicted"/>
<accession>A0ABS9EB16</accession>
<gene>
    <name evidence="6" type="ORF">L1I42_16185</name>
</gene>
<feature type="non-terminal residue" evidence="6">
    <location>
        <position position="77"/>
    </location>
</feature>
<evidence type="ECO:0000256" key="2">
    <source>
        <dbReference type="ARBA" id="ARBA00022741"/>
    </source>
</evidence>
<name>A0ABS9EB16_9HYPH</name>
<evidence type="ECO:0000259" key="5">
    <source>
        <dbReference type="Pfam" id="PF01472"/>
    </source>
</evidence>
<keyword evidence="7" id="KW-1185">Reference proteome</keyword>
<feature type="non-terminal residue" evidence="6">
    <location>
        <position position="1"/>
    </location>
</feature>
<dbReference type="PROSITE" id="PS50890">
    <property type="entry name" value="PUA"/>
    <property type="match status" value="1"/>
</dbReference>
<comment type="caution">
    <text evidence="6">The sequence shown here is derived from an EMBL/GenBank/DDBJ whole genome shotgun (WGS) entry which is preliminary data.</text>
</comment>
<dbReference type="PANTHER" id="PTHR43654:SF1">
    <property type="entry name" value="ISOPENTENYL PHOSPHATE KINASE"/>
    <property type="match status" value="1"/>
</dbReference>
<keyword evidence="1" id="KW-0808">Transferase</keyword>
<dbReference type="Pfam" id="PF01472">
    <property type="entry name" value="PUA"/>
    <property type="match status" value="1"/>
</dbReference>
<dbReference type="InterPro" id="IPR036974">
    <property type="entry name" value="PUA_sf"/>
</dbReference>
<dbReference type="PANTHER" id="PTHR43654">
    <property type="entry name" value="GLUTAMATE 5-KINASE"/>
    <property type="match status" value="1"/>
</dbReference>
<keyword evidence="4" id="KW-0067">ATP-binding</keyword>
<dbReference type="Gene3D" id="2.30.130.10">
    <property type="entry name" value="PUA domain"/>
    <property type="match status" value="1"/>
</dbReference>
<dbReference type="SUPFAM" id="SSF88697">
    <property type="entry name" value="PUA domain-like"/>
    <property type="match status" value="1"/>
</dbReference>
<organism evidence="6 7">
    <name type="scientific">Maritalea mediterranea</name>
    <dbReference type="NCBI Taxonomy" id="2909667"/>
    <lineage>
        <taxon>Bacteria</taxon>
        <taxon>Pseudomonadati</taxon>
        <taxon>Pseudomonadota</taxon>
        <taxon>Alphaproteobacteria</taxon>
        <taxon>Hyphomicrobiales</taxon>
        <taxon>Devosiaceae</taxon>
        <taxon>Maritalea</taxon>
    </lineage>
</organism>
<evidence type="ECO:0000313" key="7">
    <source>
        <dbReference type="Proteomes" id="UP001201217"/>
    </source>
</evidence>